<sequence>MASTTVSEISRLDLQELETPPLASITDVKLLSSYNWIEAPKATPTIADSGLIYIAQNAARHPESPLEPLFRALYITHPSFDISSTDVVTDRNNIRKLLSFIDPSSTRNGVEAFAMNIEITKNTAIFCRDEAKTMEYIGPQEFRGFGHEFEKAYTITQIDGSTGHHRIISYRFSDLNFIVRHETDGYVDTDTRTSSSTAKNHIPDGLSSMLGALSLSPASNHPGVTPTGSKLIIREEGQVVPLESTLEIKTRVFHKSLEIQEVAPQLWVSQTPKLVRAYHRNGTFQIPEVEDVAAEIKTWEERKQNDLRKLAALIRKIISLVKECGGNAVLKYNVEGDKLVVCKVERKEMLPNDLYSKWDDRNNLEAETDTQNDGMQGPKIAQTGRESMSAIRTTRDDLKATIRIGSMDYNVDVSKIPYLASFVRLQKVTRPDTTEFIHEPINLFDVALKGVESGYRQCFRSLPTNLSQYRTLFETYKFLNVDVLSGLSIDEVIANLKVGKADYDPEERRPIPGNKSLARDTAFQLLYLILYAQFGDGTKDSMKLFNAVMFVVSHPGTFKYRTKRVIRVAYEERFRVTIKQRARLDQWEKGEVANDATDATTEEEPDYYFDSDDYYFDSDRSF</sequence>
<reference evidence="1 2" key="1">
    <citation type="journal article" date="2016" name="Nat. Commun.">
        <title>Ectomycorrhizal ecology is imprinted in the genome of the dominant symbiotic fungus Cenococcum geophilum.</title>
        <authorList>
            <consortium name="DOE Joint Genome Institute"/>
            <person name="Peter M."/>
            <person name="Kohler A."/>
            <person name="Ohm R.A."/>
            <person name="Kuo A."/>
            <person name="Krutzmann J."/>
            <person name="Morin E."/>
            <person name="Arend M."/>
            <person name="Barry K.W."/>
            <person name="Binder M."/>
            <person name="Choi C."/>
            <person name="Clum A."/>
            <person name="Copeland A."/>
            <person name="Grisel N."/>
            <person name="Haridas S."/>
            <person name="Kipfer T."/>
            <person name="LaButti K."/>
            <person name="Lindquist E."/>
            <person name="Lipzen A."/>
            <person name="Maire R."/>
            <person name="Meier B."/>
            <person name="Mihaltcheva S."/>
            <person name="Molinier V."/>
            <person name="Murat C."/>
            <person name="Poggeler S."/>
            <person name="Quandt C.A."/>
            <person name="Sperisen C."/>
            <person name="Tritt A."/>
            <person name="Tisserant E."/>
            <person name="Crous P.W."/>
            <person name="Henrissat B."/>
            <person name="Nehls U."/>
            <person name="Egli S."/>
            <person name="Spatafora J.W."/>
            <person name="Grigoriev I.V."/>
            <person name="Martin F.M."/>
        </authorList>
    </citation>
    <scope>NUCLEOTIDE SEQUENCE [LARGE SCALE GENOMIC DNA]</scope>
    <source>
        <strain evidence="1 2">CBS 207.34</strain>
    </source>
</reference>
<organism evidence="1 2">
    <name type="scientific">Glonium stellatum</name>
    <dbReference type="NCBI Taxonomy" id="574774"/>
    <lineage>
        <taxon>Eukaryota</taxon>
        <taxon>Fungi</taxon>
        <taxon>Dikarya</taxon>
        <taxon>Ascomycota</taxon>
        <taxon>Pezizomycotina</taxon>
        <taxon>Dothideomycetes</taxon>
        <taxon>Pleosporomycetidae</taxon>
        <taxon>Gloniales</taxon>
        <taxon>Gloniaceae</taxon>
        <taxon>Glonium</taxon>
    </lineage>
</organism>
<dbReference type="EMBL" id="KV749678">
    <property type="protein sequence ID" value="OCL08309.1"/>
    <property type="molecule type" value="Genomic_DNA"/>
</dbReference>
<evidence type="ECO:0008006" key="3">
    <source>
        <dbReference type="Google" id="ProtNLM"/>
    </source>
</evidence>
<keyword evidence="2" id="KW-1185">Reference proteome</keyword>
<evidence type="ECO:0000313" key="1">
    <source>
        <dbReference type="EMBL" id="OCL08309.1"/>
    </source>
</evidence>
<gene>
    <name evidence="1" type="ORF">AOQ84DRAFT_407104</name>
</gene>
<accession>A0A8E2JSW3</accession>
<name>A0A8E2JSW3_9PEZI</name>
<protein>
    <recommendedName>
        <fullName evidence="3">Geranylgeranyl pyrophosphate synthetase</fullName>
    </recommendedName>
</protein>
<dbReference type="AlphaFoldDB" id="A0A8E2JSW3"/>
<dbReference type="PANTHER" id="PTHR35179">
    <property type="entry name" value="PROTEIN CBG02620"/>
    <property type="match status" value="1"/>
</dbReference>
<evidence type="ECO:0000313" key="2">
    <source>
        <dbReference type="Proteomes" id="UP000250140"/>
    </source>
</evidence>
<dbReference type="OrthoDB" id="420564at2759"/>
<proteinExistence type="predicted"/>
<dbReference type="PANTHER" id="PTHR35179:SF2">
    <property type="entry name" value="START DOMAIN-CONTAINING PROTEIN"/>
    <property type="match status" value="1"/>
</dbReference>
<dbReference type="Proteomes" id="UP000250140">
    <property type="component" value="Unassembled WGS sequence"/>
</dbReference>